<evidence type="ECO:0000256" key="8">
    <source>
        <dbReference type="ARBA" id="ARBA00022989"/>
    </source>
</evidence>
<evidence type="ECO:0000256" key="5">
    <source>
        <dbReference type="ARBA" id="ARBA00022519"/>
    </source>
</evidence>
<dbReference type="AlphaFoldDB" id="A0A1V4AVW7"/>
<dbReference type="GO" id="GO:0055085">
    <property type="term" value="P:transmembrane transport"/>
    <property type="evidence" value="ECO:0007669"/>
    <property type="project" value="InterPro"/>
</dbReference>
<dbReference type="InterPro" id="IPR006260">
    <property type="entry name" value="TonB/TolA_C"/>
</dbReference>
<keyword evidence="6 11" id="KW-0812">Transmembrane</keyword>
<comment type="subcellular location">
    <subcellularLocation>
        <location evidence="1">Cell inner membrane</location>
        <topology evidence="1">Single-pass membrane protein</topology>
        <orientation evidence="1">Periplasmic side</orientation>
    </subcellularLocation>
</comment>
<feature type="compositionally biased region" description="Basic and acidic residues" evidence="10">
    <location>
        <begin position="113"/>
        <end position="126"/>
    </location>
</feature>
<dbReference type="NCBIfam" id="TIGR01352">
    <property type="entry name" value="tonB_Cterm"/>
    <property type="match status" value="1"/>
</dbReference>
<sequence>MTTDRFCYHKIKSCNHGMMKGFILALFIHGIMFYIGGKYFVKPVQHSVPSDYASVDVDLVAAVPPSGTAAVQSLTSAPEEQQELVKPAPPEKLATLPQSSVNTDQSITPATERQQESVKPVPREEPVTPVQPKVDTAKSTPPTREKQQQTVKPVQRPSQGTTGTKNTPGYSRNQPPEYPQLAKQMHQEGLVILRVEIDQKGIPVQVEIAQSSGYPLLDQAALKAVRRWKFQPGRIGDSPVKSVVAVPVRFRMEEKVSRQ</sequence>
<accession>A0A1V4AVW7</accession>
<keyword evidence="8 11" id="KW-1133">Transmembrane helix</keyword>
<keyword evidence="5" id="KW-0997">Cell inner membrane</keyword>
<dbReference type="Proteomes" id="UP000189681">
    <property type="component" value="Unassembled WGS sequence"/>
</dbReference>
<evidence type="ECO:0000256" key="1">
    <source>
        <dbReference type="ARBA" id="ARBA00004383"/>
    </source>
</evidence>
<feature type="transmembrane region" description="Helical" evidence="11">
    <location>
        <begin position="21"/>
        <end position="41"/>
    </location>
</feature>
<protein>
    <recommendedName>
        <fullName evidence="12">TonB C-terminal domain-containing protein</fullName>
    </recommendedName>
</protein>
<evidence type="ECO:0000256" key="7">
    <source>
        <dbReference type="ARBA" id="ARBA00022927"/>
    </source>
</evidence>
<evidence type="ECO:0000313" key="13">
    <source>
        <dbReference type="EMBL" id="OOP57282.1"/>
    </source>
</evidence>
<feature type="compositionally biased region" description="Polar residues" evidence="10">
    <location>
        <begin position="137"/>
        <end position="174"/>
    </location>
</feature>
<dbReference type="GO" id="GO:0005886">
    <property type="term" value="C:plasma membrane"/>
    <property type="evidence" value="ECO:0007669"/>
    <property type="project" value="UniProtKB-SubCell"/>
</dbReference>
<dbReference type="InterPro" id="IPR037682">
    <property type="entry name" value="TonB_C"/>
</dbReference>
<evidence type="ECO:0000256" key="9">
    <source>
        <dbReference type="ARBA" id="ARBA00023136"/>
    </source>
</evidence>
<dbReference type="STRING" id="1004156.AYP45_03725"/>
<dbReference type="EMBL" id="AYTS01000035">
    <property type="protein sequence ID" value="OOP57282.1"/>
    <property type="molecule type" value="Genomic_DNA"/>
</dbReference>
<feature type="domain" description="TonB C-terminal" evidence="12">
    <location>
        <begin position="163"/>
        <end position="259"/>
    </location>
</feature>
<dbReference type="SUPFAM" id="SSF74653">
    <property type="entry name" value="TolA/TonB C-terminal domain"/>
    <property type="match status" value="1"/>
</dbReference>
<dbReference type="Gene3D" id="3.30.1150.10">
    <property type="match status" value="1"/>
</dbReference>
<dbReference type="PANTHER" id="PTHR33446">
    <property type="entry name" value="PROTEIN TONB-RELATED"/>
    <property type="match status" value="1"/>
</dbReference>
<evidence type="ECO:0000256" key="6">
    <source>
        <dbReference type="ARBA" id="ARBA00022692"/>
    </source>
</evidence>
<name>A0A1V4AVW7_9BACT</name>
<evidence type="ECO:0000259" key="12">
    <source>
        <dbReference type="PROSITE" id="PS52015"/>
    </source>
</evidence>
<dbReference type="InterPro" id="IPR051045">
    <property type="entry name" value="TonB-dependent_transducer"/>
</dbReference>
<dbReference type="PROSITE" id="PS52015">
    <property type="entry name" value="TONB_CTD"/>
    <property type="match status" value="1"/>
</dbReference>
<evidence type="ECO:0000256" key="3">
    <source>
        <dbReference type="ARBA" id="ARBA00022448"/>
    </source>
</evidence>
<keyword evidence="3" id="KW-0813">Transport</keyword>
<dbReference type="Pfam" id="PF03544">
    <property type="entry name" value="TonB_C"/>
    <property type="match status" value="1"/>
</dbReference>
<reference evidence="13 14" key="1">
    <citation type="journal article" date="2017" name="Water Res.">
        <title>Discovery and metagenomic analysis of an anammox bacterial enrichment related to Candidatus "Brocadia caroliniensis" in a full-scale glycerol-fed nitritation-denitritation separate centrate treatment process.</title>
        <authorList>
            <person name="Park H."/>
            <person name="Brotto A.C."/>
            <person name="van Loosdrecht M.C."/>
            <person name="Chandran K."/>
        </authorList>
    </citation>
    <scope>NUCLEOTIDE SEQUENCE [LARGE SCALE GENOMIC DNA]</scope>
    <source>
        <strain evidence="13">26THWARD</strain>
    </source>
</reference>
<keyword evidence="7" id="KW-0653">Protein transport</keyword>
<evidence type="ECO:0000256" key="11">
    <source>
        <dbReference type="SAM" id="Phobius"/>
    </source>
</evidence>
<keyword evidence="9 11" id="KW-0472">Membrane</keyword>
<gene>
    <name evidence="13" type="ORF">AYP45_03725</name>
</gene>
<organism evidence="13 14">
    <name type="scientific">Candidatus Brocadia carolinensis</name>
    <dbReference type="NCBI Taxonomy" id="1004156"/>
    <lineage>
        <taxon>Bacteria</taxon>
        <taxon>Pseudomonadati</taxon>
        <taxon>Planctomycetota</taxon>
        <taxon>Candidatus Brocadiia</taxon>
        <taxon>Candidatus Brocadiales</taxon>
        <taxon>Candidatus Brocadiaceae</taxon>
        <taxon>Candidatus Brocadia</taxon>
    </lineage>
</organism>
<comment type="caution">
    <text evidence="13">The sequence shown here is derived from an EMBL/GenBank/DDBJ whole genome shotgun (WGS) entry which is preliminary data.</text>
</comment>
<evidence type="ECO:0000256" key="2">
    <source>
        <dbReference type="ARBA" id="ARBA00006555"/>
    </source>
</evidence>
<feature type="region of interest" description="Disordered" evidence="10">
    <location>
        <begin position="71"/>
        <end position="177"/>
    </location>
</feature>
<evidence type="ECO:0000256" key="4">
    <source>
        <dbReference type="ARBA" id="ARBA00022475"/>
    </source>
</evidence>
<proteinExistence type="inferred from homology"/>
<comment type="similarity">
    <text evidence="2">Belongs to the TonB family.</text>
</comment>
<evidence type="ECO:0000256" key="10">
    <source>
        <dbReference type="SAM" id="MobiDB-lite"/>
    </source>
</evidence>
<evidence type="ECO:0000313" key="14">
    <source>
        <dbReference type="Proteomes" id="UP000189681"/>
    </source>
</evidence>
<dbReference type="GO" id="GO:0015031">
    <property type="term" value="P:protein transport"/>
    <property type="evidence" value="ECO:0007669"/>
    <property type="project" value="UniProtKB-KW"/>
</dbReference>
<feature type="compositionally biased region" description="Polar residues" evidence="10">
    <location>
        <begin position="96"/>
        <end position="112"/>
    </location>
</feature>
<keyword evidence="4" id="KW-1003">Cell membrane</keyword>